<proteinExistence type="predicted"/>
<dbReference type="Proteomes" id="UP000504637">
    <property type="component" value="Unplaced"/>
</dbReference>
<dbReference type="Gene3D" id="3.30.160.20">
    <property type="match status" value="1"/>
</dbReference>
<reference evidence="3" key="2">
    <citation type="submission" date="2020-04" db="EMBL/GenBank/DDBJ databases">
        <authorList>
            <consortium name="NCBI Genome Project"/>
        </authorList>
    </citation>
    <scope>NUCLEOTIDE SEQUENCE</scope>
    <source>
        <strain evidence="3">CBS 342.82</strain>
    </source>
</reference>
<evidence type="ECO:0000256" key="1">
    <source>
        <dbReference type="SAM" id="MobiDB-lite"/>
    </source>
</evidence>
<evidence type="ECO:0008006" key="4">
    <source>
        <dbReference type="Google" id="ProtNLM"/>
    </source>
</evidence>
<feature type="non-terminal residue" evidence="3">
    <location>
        <position position="1"/>
    </location>
</feature>
<reference evidence="3" key="1">
    <citation type="submission" date="2020-01" db="EMBL/GenBank/DDBJ databases">
        <authorList>
            <consortium name="DOE Joint Genome Institute"/>
            <person name="Haridas S."/>
            <person name="Albert R."/>
            <person name="Binder M."/>
            <person name="Bloem J."/>
            <person name="Labutti K."/>
            <person name="Salamov A."/>
            <person name="Andreopoulos B."/>
            <person name="Baker S.E."/>
            <person name="Barry K."/>
            <person name="Bills G."/>
            <person name="Bluhm B.H."/>
            <person name="Cannon C."/>
            <person name="Castanera R."/>
            <person name="Culley D.E."/>
            <person name="Daum C."/>
            <person name="Ezra D."/>
            <person name="Gonzalez J.B."/>
            <person name="Henrissat B."/>
            <person name="Kuo A."/>
            <person name="Liang C."/>
            <person name="Lipzen A."/>
            <person name="Lutzoni F."/>
            <person name="Magnuson J."/>
            <person name="Mondo S."/>
            <person name="Nolan M."/>
            <person name="Ohm R."/>
            <person name="Pangilinan J."/>
            <person name="Park H.-J."/>
            <person name="Ramirez L."/>
            <person name="Alfaro M."/>
            <person name="Sun H."/>
            <person name="Tritt A."/>
            <person name="Yoshinaga Y."/>
            <person name="Zwiers L.-H."/>
            <person name="Turgeon B.G."/>
            <person name="Goodwin S.B."/>
            <person name="Spatafora J.W."/>
            <person name="Crous P.W."/>
            <person name="Grigoriev I.V."/>
        </authorList>
    </citation>
    <scope>NUCLEOTIDE SEQUENCE</scope>
    <source>
        <strain evidence="3">CBS 342.82</strain>
    </source>
</reference>
<name>A0A6J3M822_9PEZI</name>
<dbReference type="RefSeq" id="XP_033461054.1">
    <property type="nucleotide sequence ID" value="XM_033600385.1"/>
</dbReference>
<dbReference type="GeneID" id="54358185"/>
<reference evidence="3" key="3">
    <citation type="submission" date="2025-08" db="UniProtKB">
        <authorList>
            <consortium name="RefSeq"/>
        </authorList>
    </citation>
    <scope>IDENTIFICATION</scope>
    <source>
        <strain evidence="3">CBS 342.82</strain>
    </source>
</reference>
<sequence length="122" mass="13198">GTCSRRQWPEPRYEPFADSTGYQCKVRVNNREYCTEVSYESPQLAMENAARQAYMICRNFSANDGMVPGQRPGQTSGKGHIQGMPVAIGSGRRGTRDSIVSNDAGSSEGTNSGGNSPRGMES</sequence>
<evidence type="ECO:0000313" key="2">
    <source>
        <dbReference type="Proteomes" id="UP000504637"/>
    </source>
</evidence>
<evidence type="ECO:0000313" key="3">
    <source>
        <dbReference type="RefSeq" id="XP_033461054.1"/>
    </source>
</evidence>
<gene>
    <name evidence="3" type="ORF">K489DRAFT_299651</name>
</gene>
<dbReference type="SUPFAM" id="SSF54768">
    <property type="entry name" value="dsRNA-binding domain-like"/>
    <property type="match status" value="1"/>
</dbReference>
<feature type="compositionally biased region" description="Low complexity" evidence="1">
    <location>
        <begin position="105"/>
        <end position="115"/>
    </location>
</feature>
<feature type="region of interest" description="Disordered" evidence="1">
    <location>
        <begin position="66"/>
        <end position="122"/>
    </location>
</feature>
<protein>
    <recommendedName>
        <fullName evidence="4">DRBM domain-containing protein</fullName>
    </recommendedName>
</protein>
<dbReference type="AlphaFoldDB" id="A0A6J3M822"/>
<dbReference type="OrthoDB" id="5274873at2759"/>
<organism evidence="3">
    <name type="scientific">Dissoconium aciculare CBS 342.82</name>
    <dbReference type="NCBI Taxonomy" id="1314786"/>
    <lineage>
        <taxon>Eukaryota</taxon>
        <taxon>Fungi</taxon>
        <taxon>Dikarya</taxon>
        <taxon>Ascomycota</taxon>
        <taxon>Pezizomycotina</taxon>
        <taxon>Dothideomycetes</taxon>
        <taxon>Dothideomycetidae</taxon>
        <taxon>Mycosphaerellales</taxon>
        <taxon>Dissoconiaceae</taxon>
        <taxon>Dissoconium</taxon>
    </lineage>
</organism>
<feature type="non-terminal residue" evidence="3">
    <location>
        <position position="122"/>
    </location>
</feature>
<accession>A0A6J3M822</accession>
<keyword evidence="2" id="KW-1185">Reference proteome</keyword>